<dbReference type="GO" id="GO:0008932">
    <property type="term" value="F:lytic endotransglycosylase activity"/>
    <property type="evidence" value="ECO:0007669"/>
    <property type="project" value="TreeGrafter"/>
</dbReference>
<dbReference type="Gene3D" id="3.10.350.10">
    <property type="entry name" value="LysM domain"/>
    <property type="match status" value="1"/>
</dbReference>
<dbReference type="InterPro" id="IPR024300">
    <property type="entry name" value="SipL_SPOCS_dom"/>
</dbReference>
<dbReference type="Proteomes" id="UP000287361">
    <property type="component" value="Unassembled WGS sequence"/>
</dbReference>
<evidence type="ECO:0000313" key="2">
    <source>
        <dbReference type="EMBL" id="GCB30298.1"/>
    </source>
</evidence>
<evidence type="ECO:0000259" key="1">
    <source>
        <dbReference type="PROSITE" id="PS51782"/>
    </source>
</evidence>
<reference evidence="2 3" key="1">
    <citation type="submission" date="2018-10" db="EMBL/GenBank/DDBJ databases">
        <title>Draft Genome Sequence of Anaerotignum sp. KCTC 15736.</title>
        <authorList>
            <person name="Choi S.H."/>
            <person name="Kim J.S."/>
            <person name="Kang S.W."/>
            <person name="Lee J.S."/>
            <person name="Park S.H."/>
        </authorList>
    </citation>
    <scope>NUCLEOTIDE SEQUENCE [LARGE SCALE GENOMIC DNA]</scope>
    <source>
        <strain evidence="2 3">KCTC 15736</strain>
    </source>
</reference>
<keyword evidence="3" id="KW-1185">Reference proteome</keyword>
<evidence type="ECO:0000313" key="3">
    <source>
        <dbReference type="Proteomes" id="UP000287361"/>
    </source>
</evidence>
<dbReference type="InterPro" id="IPR036779">
    <property type="entry name" value="LysM_dom_sf"/>
</dbReference>
<dbReference type="PANTHER" id="PTHR33734:SF22">
    <property type="entry name" value="MEMBRANE-BOUND LYTIC MUREIN TRANSGLYCOSYLASE D"/>
    <property type="match status" value="1"/>
</dbReference>
<protein>
    <submittedName>
        <fullName evidence="2">Peptidase M23</fullName>
    </submittedName>
</protein>
<dbReference type="CDD" id="cd00118">
    <property type="entry name" value="LysM"/>
    <property type="match status" value="1"/>
</dbReference>
<comment type="caution">
    <text evidence="2">The sequence shown here is derived from an EMBL/GenBank/DDBJ whole genome shotgun (WGS) entry which is preliminary data.</text>
</comment>
<dbReference type="Pfam" id="PF01476">
    <property type="entry name" value="LysM"/>
    <property type="match status" value="1"/>
</dbReference>
<dbReference type="EMBL" id="BHVZ01000014">
    <property type="protein sequence ID" value="GCB30298.1"/>
    <property type="molecule type" value="Genomic_DNA"/>
</dbReference>
<dbReference type="Pfam" id="PF12673">
    <property type="entry name" value="SipL"/>
    <property type="match status" value="3"/>
</dbReference>
<dbReference type="SUPFAM" id="SSF54106">
    <property type="entry name" value="LysM domain"/>
    <property type="match status" value="1"/>
</dbReference>
<gene>
    <name evidence="2" type="ORF">KGMB03357_19590</name>
</gene>
<feature type="domain" description="LysM" evidence="1">
    <location>
        <begin position="470"/>
        <end position="514"/>
    </location>
</feature>
<dbReference type="SMART" id="SM00257">
    <property type="entry name" value="LysM"/>
    <property type="match status" value="1"/>
</dbReference>
<sequence>MPLTLAKETMDMNWKDAAASGSSQILLEGDMIVPDSKPDLQEILRCQGNVKIREKRVTDDRISFSGDLEISVLYRAKNGERPLYAMQASLPLEDFLHIDGLEKDMETSLDAVPEHLDCQIINDRKIGVKAVLGVTATGERQNHTEILSGISGEGIECLQGILRMEQNTAPLKDRFTVKEEITLPSAKPEIADVLWQTIDLTEQDIRAMDGKVMVRGNLRICMLYCDTEGNLGSFCEKIPFSGYLEGEGIEPKTELTGTLQIEDAKLTPTVDEDGEARQLAVDVAVSAALQGRETVEREILQDAYAPTGTVTLEKETITYPVTVGSGKNQFSLKERIHLAESEKPLLRAEEVWGEVRLSEARTTTDAVEADGVLTVSLLYHCENDETPLCMLERGIPFGQMMELRGVEEGDAAAVQLRLDDLDFQMLSEQEGELRAAVTMEAVVLRDETAEIVKDITPEEEAAPSPMAGAIIYMVQPQDTLWKIAKRYRTTVEDILSINEIENPDLIYPGQKLLIIKMVH</sequence>
<organism evidence="2 3">
    <name type="scientific">Anaerotignum faecicola</name>
    <dbReference type="NCBI Taxonomy" id="2358141"/>
    <lineage>
        <taxon>Bacteria</taxon>
        <taxon>Bacillati</taxon>
        <taxon>Bacillota</taxon>
        <taxon>Clostridia</taxon>
        <taxon>Lachnospirales</taxon>
        <taxon>Anaerotignaceae</taxon>
        <taxon>Anaerotignum</taxon>
    </lineage>
</organism>
<accession>A0A401LFI9</accession>
<dbReference type="AlphaFoldDB" id="A0A401LFI9"/>
<proteinExistence type="predicted"/>
<dbReference type="PROSITE" id="PS51782">
    <property type="entry name" value="LYSM"/>
    <property type="match status" value="1"/>
</dbReference>
<dbReference type="OrthoDB" id="9779340at2"/>
<dbReference type="PANTHER" id="PTHR33734">
    <property type="entry name" value="LYSM DOMAIN-CONTAINING GPI-ANCHORED PROTEIN 2"/>
    <property type="match status" value="1"/>
</dbReference>
<dbReference type="InterPro" id="IPR018392">
    <property type="entry name" value="LysM"/>
</dbReference>
<name>A0A401LFI9_9FIRM</name>